<dbReference type="InterPro" id="IPR046357">
    <property type="entry name" value="PPIase_dom_sf"/>
</dbReference>
<keyword evidence="2" id="KW-1003">Cell membrane</keyword>
<dbReference type="SUPFAM" id="SSF109998">
    <property type="entry name" value="Triger factor/SurA peptide-binding domain-like"/>
    <property type="match status" value="1"/>
</dbReference>
<keyword evidence="11" id="KW-0697">Rotamase</keyword>
<comment type="similarity">
    <text evidence="8">Belongs to the PpiD chaperone family.</text>
</comment>
<protein>
    <recommendedName>
        <fullName evidence="9">Periplasmic chaperone PpiD</fullName>
    </recommendedName>
    <alternativeName>
        <fullName evidence="10">Periplasmic folding chaperone</fullName>
    </alternativeName>
</protein>
<evidence type="ECO:0000256" key="3">
    <source>
        <dbReference type="ARBA" id="ARBA00022519"/>
    </source>
</evidence>
<evidence type="ECO:0000256" key="1">
    <source>
        <dbReference type="ARBA" id="ARBA00004382"/>
    </source>
</evidence>
<feature type="domain" description="PpiC" evidence="13">
    <location>
        <begin position="266"/>
        <end position="367"/>
    </location>
</feature>
<comment type="caution">
    <text evidence="14">The sequence shown here is derived from an EMBL/GenBank/DDBJ whole genome shotgun (WGS) entry which is preliminary data.</text>
</comment>
<sequence length="631" mass="69480">MLDSIRQNAQSWGVKIAFALIIIVFVFWGVGSMSNSSRSSVIATVNEEPILIPEFKQAYDQQFAMLKRQIPGLKQEDLKQLGFTQQVLQQLVSKKLLLQEAERLGITVTPQELKKTIASIAVFRNEKDVFDGDLYKRVLEAQGMTPGQFEESYRKDILIQKMQEYIGLPASVTDDEARTAFNYAAEKRSIEFTVLSAASFMTKASVAPEKVKEFYEQNKEQFKQPATVSLEYITITPKTLAKSVKVDEAEIAAFYDQNAETYFVQDESVHARHILVLVDANAPEATVNEAKAKIDQVLARLKKGEDFAALAKKYSEGPSAPTGGDLGEFGRGAMVKPFEDAAFALEAGQVSDIVRTQFGFHIIKVEKKTPRRVKSLAEVHDDVRQRLAEDKAADGVADTLDVVFEEVMAGKSMADAAAAHALDLRTTPEFPRAKAMDIVGIKPESLDAVFGTIAGGVVETPLEVEGGYMVARVTTSAPESYIDFEQVKTMIEGRLLQEAAMQMAGEEAKKIAPEVAAGNLPKELADTVQVSPLFDRRGFVPGLGQAPELVNAVFAASADKWGGPFMSAAGAVFFRLKDSSLPSDTEWDSAKDQVKESMLRAKRQEMFRAFMTDLAKKSEVLIQNQDVLDKI</sequence>
<dbReference type="PANTHER" id="PTHR47529:SF1">
    <property type="entry name" value="PERIPLASMIC CHAPERONE PPID"/>
    <property type="match status" value="1"/>
</dbReference>
<evidence type="ECO:0000256" key="6">
    <source>
        <dbReference type="ARBA" id="ARBA00023136"/>
    </source>
</evidence>
<keyword evidence="4 12" id="KW-0812">Transmembrane</keyword>
<dbReference type="InterPro" id="IPR052029">
    <property type="entry name" value="PpiD_chaperone"/>
</dbReference>
<dbReference type="PROSITE" id="PS01096">
    <property type="entry name" value="PPIC_PPIASE_1"/>
    <property type="match status" value="1"/>
</dbReference>
<dbReference type="RefSeq" id="WP_174403461.1">
    <property type="nucleotide sequence ID" value="NZ_BLVO01000004.1"/>
</dbReference>
<dbReference type="PROSITE" id="PS50198">
    <property type="entry name" value="PPIC_PPIASE_2"/>
    <property type="match status" value="1"/>
</dbReference>
<dbReference type="Pfam" id="PF13624">
    <property type="entry name" value="SurA_N_3"/>
    <property type="match status" value="1"/>
</dbReference>
<accession>A0A7J0BDI1</accession>
<keyword evidence="6 12" id="KW-0472">Membrane</keyword>
<evidence type="ECO:0000256" key="10">
    <source>
        <dbReference type="ARBA" id="ARBA00042775"/>
    </source>
</evidence>
<evidence type="ECO:0000256" key="12">
    <source>
        <dbReference type="SAM" id="Phobius"/>
    </source>
</evidence>
<dbReference type="Pfam" id="PF13616">
    <property type="entry name" value="Rotamase_3"/>
    <property type="match status" value="1"/>
</dbReference>
<evidence type="ECO:0000256" key="5">
    <source>
        <dbReference type="ARBA" id="ARBA00022989"/>
    </source>
</evidence>
<comment type="subcellular location">
    <subcellularLocation>
        <location evidence="1">Cell inner membrane</location>
        <topology evidence="1">Single-pass type II membrane protein</topology>
        <orientation evidence="1">Periplasmic side</orientation>
    </subcellularLocation>
</comment>
<gene>
    <name evidence="14" type="ORF">DSM101010T_01150</name>
</gene>
<dbReference type="GO" id="GO:0005886">
    <property type="term" value="C:plasma membrane"/>
    <property type="evidence" value="ECO:0007669"/>
    <property type="project" value="UniProtKB-SubCell"/>
</dbReference>
<evidence type="ECO:0000313" key="14">
    <source>
        <dbReference type="EMBL" id="GFM31750.1"/>
    </source>
</evidence>
<organism evidence="14 15">
    <name type="scientific">Desulfovibrio subterraneus</name>
    <dbReference type="NCBI Taxonomy" id="2718620"/>
    <lineage>
        <taxon>Bacteria</taxon>
        <taxon>Pseudomonadati</taxon>
        <taxon>Thermodesulfobacteriota</taxon>
        <taxon>Desulfovibrionia</taxon>
        <taxon>Desulfovibrionales</taxon>
        <taxon>Desulfovibrionaceae</taxon>
        <taxon>Desulfovibrio</taxon>
    </lineage>
</organism>
<evidence type="ECO:0000313" key="15">
    <source>
        <dbReference type="Proteomes" id="UP000503840"/>
    </source>
</evidence>
<evidence type="ECO:0000256" key="2">
    <source>
        <dbReference type="ARBA" id="ARBA00022475"/>
    </source>
</evidence>
<proteinExistence type="inferred from homology"/>
<dbReference type="AlphaFoldDB" id="A0A7J0BDI1"/>
<dbReference type="Gene3D" id="1.10.4030.10">
    <property type="entry name" value="Porin chaperone SurA, peptide-binding domain"/>
    <property type="match status" value="1"/>
</dbReference>
<evidence type="ECO:0000256" key="11">
    <source>
        <dbReference type="PROSITE-ProRule" id="PRU00278"/>
    </source>
</evidence>
<dbReference type="InterPro" id="IPR000297">
    <property type="entry name" value="PPIase_PpiC"/>
</dbReference>
<evidence type="ECO:0000256" key="7">
    <source>
        <dbReference type="ARBA" id="ARBA00023186"/>
    </source>
</evidence>
<dbReference type="InterPro" id="IPR027304">
    <property type="entry name" value="Trigger_fact/SurA_dom_sf"/>
</dbReference>
<keyword evidence="5 12" id="KW-1133">Transmembrane helix</keyword>
<reference evidence="14 15" key="1">
    <citation type="submission" date="2020-05" db="EMBL/GenBank/DDBJ databases">
        <title>Draft genome sequence of Desulfovibrio sp. strain HN2T.</title>
        <authorList>
            <person name="Ueno A."/>
            <person name="Tamazawa S."/>
            <person name="Tamamura S."/>
            <person name="Murakami T."/>
            <person name="Kiyama T."/>
            <person name="Inomata H."/>
            <person name="Amano Y."/>
            <person name="Miyakawa K."/>
            <person name="Tamaki H."/>
            <person name="Naganuma T."/>
            <person name="Kaneko K."/>
        </authorList>
    </citation>
    <scope>NUCLEOTIDE SEQUENCE [LARGE SCALE GENOMIC DNA]</scope>
    <source>
        <strain evidence="14 15">HN2</strain>
    </source>
</reference>
<evidence type="ECO:0000259" key="13">
    <source>
        <dbReference type="PROSITE" id="PS50198"/>
    </source>
</evidence>
<dbReference type="Gene3D" id="3.10.50.40">
    <property type="match status" value="1"/>
</dbReference>
<keyword evidence="11 14" id="KW-0413">Isomerase</keyword>
<dbReference type="InterPro" id="IPR023058">
    <property type="entry name" value="PPIase_PpiC_CS"/>
</dbReference>
<evidence type="ECO:0000256" key="4">
    <source>
        <dbReference type="ARBA" id="ARBA00022692"/>
    </source>
</evidence>
<evidence type="ECO:0000256" key="9">
    <source>
        <dbReference type="ARBA" id="ARBA00040743"/>
    </source>
</evidence>
<dbReference type="GO" id="GO:0003755">
    <property type="term" value="F:peptidyl-prolyl cis-trans isomerase activity"/>
    <property type="evidence" value="ECO:0007669"/>
    <property type="project" value="UniProtKB-KW"/>
</dbReference>
<dbReference type="SUPFAM" id="SSF54534">
    <property type="entry name" value="FKBP-like"/>
    <property type="match status" value="1"/>
</dbReference>
<evidence type="ECO:0000256" key="8">
    <source>
        <dbReference type="ARBA" id="ARBA00038408"/>
    </source>
</evidence>
<dbReference type="EMBL" id="BLVO01000004">
    <property type="protein sequence ID" value="GFM31750.1"/>
    <property type="molecule type" value="Genomic_DNA"/>
</dbReference>
<dbReference type="PANTHER" id="PTHR47529">
    <property type="entry name" value="PEPTIDYL-PROLYL CIS-TRANS ISOMERASE D"/>
    <property type="match status" value="1"/>
</dbReference>
<name>A0A7J0BDI1_9BACT</name>
<keyword evidence="15" id="KW-1185">Reference proteome</keyword>
<keyword evidence="7" id="KW-0143">Chaperone</keyword>
<feature type="transmembrane region" description="Helical" evidence="12">
    <location>
        <begin position="12"/>
        <end position="31"/>
    </location>
</feature>
<dbReference type="Proteomes" id="UP000503840">
    <property type="component" value="Unassembled WGS sequence"/>
</dbReference>
<keyword evidence="3" id="KW-0997">Cell inner membrane</keyword>